<feature type="transmembrane region" description="Helical" evidence="4">
    <location>
        <begin position="282"/>
        <end position="302"/>
    </location>
</feature>
<dbReference type="InterPro" id="IPR000504">
    <property type="entry name" value="RRM_dom"/>
</dbReference>
<keyword evidence="4" id="KW-0812">Transmembrane</keyword>
<dbReference type="OrthoDB" id="7699232at2759"/>
<dbReference type="GO" id="GO:0006397">
    <property type="term" value="P:mRNA processing"/>
    <property type="evidence" value="ECO:0007669"/>
    <property type="project" value="InterPro"/>
</dbReference>
<dbReference type="FunFam" id="3.30.70.330:FF:000341">
    <property type="entry name" value="Hephaestus, isoform C"/>
    <property type="match status" value="1"/>
</dbReference>
<protein>
    <submittedName>
        <fullName evidence="6">Polypyrimidine tract-binding protein 2</fullName>
    </submittedName>
</protein>
<feature type="region of interest" description="Disordered" evidence="3">
    <location>
        <begin position="1"/>
        <end position="23"/>
    </location>
</feature>
<dbReference type="STRING" id="178035.A0A154P7L7"/>
<evidence type="ECO:0000256" key="1">
    <source>
        <dbReference type="ARBA" id="ARBA00022884"/>
    </source>
</evidence>
<dbReference type="Gene3D" id="3.30.70.330">
    <property type="match status" value="2"/>
</dbReference>
<dbReference type="AlphaFoldDB" id="A0A154P7L7"/>
<evidence type="ECO:0000259" key="5">
    <source>
        <dbReference type="PROSITE" id="PS50102"/>
    </source>
</evidence>
<evidence type="ECO:0000256" key="3">
    <source>
        <dbReference type="SAM" id="MobiDB-lite"/>
    </source>
</evidence>
<dbReference type="CDD" id="cd12423">
    <property type="entry name" value="RRM3_PTBP1_like"/>
    <property type="match status" value="1"/>
</dbReference>
<evidence type="ECO:0000313" key="6">
    <source>
        <dbReference type="EMBL" id="KZC07867.1"/>
    </source>
</evidence>
<evidence type="ECO:0000256" key="2">
    <source>
        <dbReference type="PROSITE-ProRule" id="PRU00176"/>
    </source>
</evidence>
<feature type="compositionally biased region" description="Low complexity" evidence="3">
    <location>
        <begin position="582"/>
        <end position="597"/>
    </location>
</feature>
<dbReference type="CDD" id="cd12425">
    <property type="entry name" value="RRM4_PTBP1_like"/>
    <property type="match status" value="1"/>
</dbReference>
<dbReference type="Pfam" id="PF13893">
    <property type="entry name" value="RRM_5"/>
    <property type="match status" value="1"/>
</dbReference>
<feature type="compositionally biased region" description="Polar residues" evidence="3">
    <location>
        <begin position="634"/>
        <end position="648"/>
    </location>
</feature>
<dbReference type="EMBL" id="KQ434832">
    <property type="protein sequence ID" value="KZC07867.1"/>
    <property type="molecule type" value="Genomic_DNA"/>
</dbReference>
<dbReference type="GO" id="GO:0003723">
    <property type="term" value="F:RNA binding"/>
    <property type="evidence" value="ECO:0007669"/>
    <property type="project" value="UniProtKB-UniRule"/>
</dbReference>
<dbReference type="InterPro" id="IPR006536">
    <property type="entry name" value="HnRNP-L/PTB"/>
</dbReference>
<organism evidence="6 7">
    <name type="scientific">Dufourea novaeangliae</name>
    <name type="common">Sweat bee</name>
    <dbReference type="NCBI Taxonomy" id="178035"/>
    <lineage>
        <taxon>Eukaryota</taxon>
        <taxon>Metazoa</taxon>
        <taxon>Ecdysozoa</taxon>
        <taxon>Arthropoda</taxon>
        <taxon>Hexapoda</taxon>
        <taxon>Insecta</taxon>
        <taxon>Pterygota</taxon>
        <taxon>Neoptera</taxon>
        <taxon>Endopterygota</taxon>
        <taxon>Hymenoptera</taxon>
        <taxon>Apocrita</taxon>
        <taxon>Aculeata</taxon>
        <taxon>Apoidea</taxon>
        <taxon>Anthophila</taxon>
        <taxon>Halictidae</taxon>
        <taxon>Rophitinae</taxon>
        <taxon>Dufourea</taxon>
    </lineage>
</organism>
<sequence length="946" mass="101988">MQNLNVKYNNDKSRDYTNPTLPTGDANLDAASLALGGELLPQLLMGGGSQPRARIPESIAGAPGVLPTPFAAMHGLPSPLAGPYNGVPSAGGLVGLGGFPLGAAGLGVRVPPNAQASAVLLVSNLNEEMVTPDALFTLFGVYGDVQRVKILYNKKDSALIQMAEPHQAHLALTHMDKLRVFGKQIKVMLSKHQTVQLPKEGQPDTGLTKDYTNSPLHRFKKPGSKNYQNIYPPSSTLHLSNIPNTVTDEEIRDAFTKNGFTVKDFKFFPKDRKMALIQMPSMDDAVAALIIILSTILAVAFAKPGLFLSPQIATYSVPVLTKLVPGAPIGLDGRVVDTPEVAYAKAEHAAAHINERITLANEAVRSADHLIAYTSPVLATSNLENLSIAKIVPSAPIGPDGRVVDTPEVAYAKAEHAAAHINEKLGLSAEAGKPIGIPLLLSPYSAPVIHSLRVQGPRSNAKVLGDRGAERREYPFSWPASQADVGLADHLLDPSRSWPTQRAQVIIFLAVAASCRAGYINPSGYPEPQIHPQAAPQRYAPPAPVGQDGNVIDTPEVAQAKAAHFAEFARAAARAAEEAKNQPQQQAEYQPQAPSQAYSYPSAQPTATNYLRQPSYQSPAPIYQSAPAPAPAYNQPSPVSYQPQYNSNPNYIGQQSYAAASNVKPTPFVPAPLAEDGTVLDTPEVAALKAARLAELAEAEARAYKYAQEYKPEVQGQAYGEPQSAPVSYNARQYNPAAARVYPGPGQSYPAPQSAYGNAAYQSQSYQSQQLVLAAFVASAIAGSYEDRGYYQYRGPPAPLSSDGMVMDTPEVAHARAAHLAMHAEAMARLRKAQNDYEMYENNDMTMMMPRMMEEPMTPKRQRQRTSFAPLDRDGRVMDTPENVIYLTPLRVTYKHAPSIGYRGPFAPLGPDGRVVDTPEVARARESHMKAHARALGMSTHNNLYY</sequence>
<dbReference type="SMART" id="SM00360">
    <property type="entry name" value="RRM"/>
    <property type="match status" value="2"/>
</dbReference>
<dbReference type="Proteomes" id="UP000076502">
    <property type="component" value="Unassembled WGS sequence"/>
</dbReference>
<feature type="compositionally biased region" description="Polar residues" evidence="3">
    <location>
        <begin position="598"/>
        <end position="618"/>
    </location>
</feature>
<dbReference type="SUPFAM" id="SSF54928">
    <property type="entry name" value="RNA-binding domain, RBD"/>
    <property type="match status" value="2"/>
</dbReference>
<accession>A0A154P7L7</accession>
<evidence type="ECO:0000313" key="7">
    <source>
        <dbReference type="Proteomes" id="UP000076502"/>
    </source>
</evidence>
<feature type="domain" description="RRM" evidence="5">
    <location>
        <begin position="235"/>
        <end position="304"/>
    </location>
</feature>
<reference evidence="6 7" key="1">
    <citation type="submission" date="2015-07" db="EMBL/GenBank/DDBJ databases">
        <title>The genome of Dufourea novaeangliae.</title>
        <authorList>
            <person name="Pan H."/>
            <person name="Kapheim K."/>
        </authorList>
    </citation>
    <scope>NUCLEOTIDE SEQUENCE [LARGE SCALE GENOMIC DNA]</scope>
    <source>
        <strain evidence="6">0120121106</strain>
        <tissue evidence="6">Whole body</tissue>
    </source>
</reference>
<dbReference type="GO" id="GO:0005634">
    <property type="term" value="C:nucleus"/>
    <property type="evidence" value="ECO:0007669"/>
    <property type="project" value="InterPro"/>
</dbReference>
<evidence type="ECO:0000256" key="4">
    <source>
        <dbReference type="SAM" id="Phobius"/>
    </source>
</evidence>
<gene>
    <name evidence="6" type="ORF">WN55_09853</name>
</gene>
<dbReference type="PANTHER" id="PTHR15592">
    <property type="entry name" value="MATRIN 3/NUCLEAR PROTEIN 220-RELATED"/>
    <property type="match status" value="1"/>
</dbReference>
<feature type="region of interest" description="Disordered" evidence="3">
    <location>
        <begin position="527"/>
        <end position="546"/>
    </location>
</feature>
<keyword evidence="1 2" id="KW-0694">RNA-binding</keyword>
<dbReference type="InterPro" id="IPR012677">
    <property type="entry name" value="Nucleotide-bd_a/b_plait_sf"/>
</dbReference>
<feature type="domain" description="RRM" evidence="5">
    <location>
        <begin position="118"/>
        <end position="192"/>
    </location>
</feature>
<dbReference type="InterPro" id="IPR035979">
    <property type="entry name" value="RBD_domain_sf"/>
</dbReference>
<proteinExistence type="predicted"/>
<name>A0A154P7L7_DUFNO</name>
<dbReference type="NCBIfam" id="TIGR01649">
    <property type="entry name" value="hnRNP-L_PTB"/>
    <property type="match status" value="1"/>
</dbReference>
<keyword evidence="4" id="KW-1133">Transmembrane helix</keyword>
<keyword evidence="4" id="KW-0472">Membrane</keyword>
<feature type="region of interest" description="Disordered" evidence="3">
    <location>
        <begin position="574"/>
        <end position="648"/>
    </location>
</feature>
<dbReference type="PROSITE" id="PS50102">
    <property type="entry name" value="RRM"/>
    <property type="match status" value="2"/>
</dbReference>
<keyword evidence="7" id="KW-1185">Reference proteome</keyword>